<dbReference type="PANTHER" id="PTHR10357">
    <property type="entry name" value="ALPHA-AMYLASE FAMILY MEMBER"/>
    <property type="match status" value="1"/>
</dbReference>
<dbReference type="Proteomes" id="UP001152759">
    <property type="component" value="Chromosome 3"/>
</dbReference>
<evidence type="ECO:0000313" key="8">
    <source>
        <dbReference type="EMBL" id="CAH0386141.1"/>
    </source>
</evidence>
<dbReference type="InterPro" id="IPR017853">
    <property type="entry name" value="GH"/>
</dbReference>
<dbReference type="InterPro" id="IPR006047">
    <property type="entry name" value="GH13_cat_dom"/>
</dbReference>
<comment type="similarity">
    <text evidence="2">Belongs to the glycosyl hydrolase 13 family.</text>
</comment>
<keyword evidence="5" id="KW-0326">Glycosidase</keyword>
<gene>
    <name evidence="8" type="ORF">BEMITA_LOCUS5297</name>
</gene>
<evidence type="ECO:0000256" key="3">
    <source>
        <dbReference type="ARBA" id="ARBA00012741"/>
    </source>
</evidence>
<organism evidence="8 9">
    <name type="scientific">Bemisia tabaci</name>
    <name type="common">Sweetpotato whitefly</name>
    <name type="synonym">Aleurodes tabaci</name>
    <dbReference type="NCBI Taxonomy" id="7038"/>
    <lineage>
        <taxon>Eukaryota</taxon>
        <taxon>Metazoa</taxon>
        <taxon>Ecdysozoa</taxon>
        <taxon>Arthropoda</taxon>
        <taxon>Hexapoda</taxon>
        <taxon>Insecta</taxon>
        <taxon>Pterygota</taxon>
        <taxon>Neoptera</taxon>
        <taxon>Paraneoptera</taxon>
        <taxon>Hemiptera</taxon>
        <taxon>Sternorrhyncha</taxon>
        <taxon>Aleyrodoidea</taxon>
        <taxon>Aleyrodidae</taxon>
        <taxon>Aleyrodinae</taxon>
        <taxon>Bemisia</taxon>
    </lineage>
</organism>
<keyword evidence="9" id="KW-1185">Reference proteome</keyword>
<dbReference type="InterPro" id="IPR045857">
    <property type="entry name" value="O16G_dom_2"/>
</dbReference>
<dbReference type="EC" id="3.2.1.20" evidence="3"/>
<reference evidence="8" key="1">
    <citation type="submission" date="2021-12" db="EMBL/GenBank/DDBJ databases">
        <authorList>
            <person name="King R."/>
        </authorList>
    </citation>
    <scope>NUCLEOTIDE SEQUENCE</scope>
</reference>
<keyword evidence="6" id="KW-0732">Signal</keyword>
<evidence type="ECO:0000256" key="5">
    <source>
        <dbReference type="ARBA" id="ARBA00023295"/>
    </source>
</evidence>
<evidence type="ECO:0000256" key="1">
    <source>
        <dbReference type="ARBA" id="ARBA00001657"/>
    </source>
</evidence>
<dbReference type="AlphaFoldDB" id="A0A9P0A4D2"/>
<accession>A0A9P0A4D2</accession>
<evidence type="ECO:0000256" key="2">
    <source>
        <dbReference type="ARBA" id="ARBA00008061"/>
    </source>
</evidence>
<comment type="catalytic activity">
    <reaction evidence="1">
        <text>Hydrolysis of terminal, non-reducing (1-&gt;4)-linked alpha-D-glucose residues with release of alpha-D-glucose.</text>
        <dbReference type="EC" id="3.2.1.20"/>
    </reaction>
</comment>
<dbReference type="SMART" id="SM00642">
    <property type="entry name" value="Aamy"/>
    <property type="match status" value="1"/>
</dbReference>
<keyword evidence="4" id="KW-0325">Glycoprotein</keyword>
<feature type="domain" description="Glycosyl hydrolase family 13 catalytic" evidence="7">
    <location>
        <begin position="37"/>
        <end position="369"/>
    </location>
</feature>
<dbReference type="FunFam" id="3.90.400.10:FF:000001">
    <property type="entry name" value="Maltase A3, isoform A"/>
    <property type="match status" value="1"/>
</dbReference>
<feature type="signal peptide" evidence="6">
    <location>
        <begin position="1"/>
        <end position="18"/>
    </location>
</feature>
<protein>
    <recommendedName>
        <fullName evidence="3">alpha-glucosidase</fullName>
        <ecNumber evidence="3">3.2.1.20</ecNumber>
    </recommendedName>
</protein>
<feature type="chain" id="PRO_5040127750" description="alpha-glucosidase" evidence="6">
    <location>
        <begin position="19"/>
        <end position="383"/>
    </location>
</feature>
<dbReference type="GO" id="GO:0005975">
    <property type="term" value="P:carbohydrate metabolic process"/>
    <property type="evidence" value="ECO:0007669"/>
    <property type="project" value="InterPro"/>
</dbReference>
<dbReference type="GO" id="GO:0004558">
    <property type="term" value="F:alpha-1,4-glucosidase activity"/>
    <property type="evidence" value="ECO:0007669"/>
    <property type="project" value="UniProtKB-EC"/>
</dbReference>
<evidence type="ECO:0000259" key="7">
    <source>
        <dbReference type="SMART" id="SM00642"/>
    </source>
</evidence>
<evidence type="ECO:0000313" key="9">
    <source>
        <dbReference type="Proteomes" id="UP001152759"/>
    </source>
</evidence>
<dbReference type="Pfam" id="PF00128">
    <property type="entry name" value="Alpha-amylase"/>
    <property type="match status" value="1"/>
</dbReference>
<sequence>MKTALYFILFLTASLGLSEEVENSTQLEWWETTLLYQIYPRSFKDSNADGIGDLKGICEKLDYVKSIGVDAIWIQPFYKSPMFDMGYDVEDYKAVDPTFGTIEDFKELQKAVKDRGMKLILDYVPNHTSDKCEWFKLSERRIEPYTDYYIWKDPKRINDTHTTVPNNWKSIFPGSMWTWSDIRKQYYLHQFSAQQPDLNYRNPKVKKEMEGVLRFWLDLGADGFRVDAVSHLYEAAHFMDEPPSLNWDTFRIYTFEQPECVDLVKEWRAVLDEYSKKDGKPSLIITITRGPARDCSTRALTFGICGFCFYRDSRVYITGPSSEWGTSSYAKINSGMHLTEATVGPIAETATGDQCSGTAQKMQGLLHRRNPGYQSIRTTGTRM</sequence>
<evidence type="ECO:0000256" key="4">
    <source>
        <dbReference type="ARBA" id="ARBA00023180"/>
    </source>
</evidence>
<evidence type="ECO:0000256" key="6">
    <source>
        <dbReference type="SAM" id="SignalP"/>
    </source>
</evidence>
<dbReference type="EMBL" id="OU963864">
    <property type="protein sequence ID" value="CAH0386141.1"/>
    <property type="molecule type" value="Genomic_DNA"/>
</dbReference>
<dbReference type="Gene3D" id="3.20.20.80">
    <property type="entry name" value="Glycosidases"/>
    <property type="match status" value="1"/>
</dbReference>
<keyword evidence="5" id="KW-0378">Hydrolase</keyword>
<name>A0A9P0A4D2_BEMTA</name>
<dbReference type="Gene3D" id="3.90.400.10">
    <property type="entry name" value="Oligo-1,6-glucosidase, Domain 2"/>
    <property type="match status" value="1"/>
</dbReference>
<proteinExistence type="inferred from homology"/>
<dbReference type="PANTHER" id="PTHR10357:SF179">
    <property type="entry name" value="NEUTRAL AND BASIC AMINO ACID TRANSPORT PROTEIN RBAT"/>
    <property type="match status" value="1"/>
</dbReference>
<dbReference type="SUPFAM" id="SSF51445">
    <property type="entry name" value="(Trans)glycosidases"/>
    <property type="match status" value="1"/>
</dbReference>